<dbReference type="GO" id="GO:0043015">
    <property type="term" value="F:gamma-tubulin binding"/>
    <property type="evidence" value="ECO:0007669"/>
    <property type="project" value="InterPro"/>
</dbReference>
<organism evidence="9 10">
    <name type="scientific">Euplotes crassus</name>
    <dbReference type="NCBI Taxonomy" id="5936"/>
    <lineage>
        <taxon>Eukaryota</taxon>
        <taxon>Sar</taxon>
        <taxon>Alveolata</taxon>
        <taxon>Ciliophora</taxon>
        <taxon>Intramacronucleata</taxon>
        <taxon>Spirotrichea</taxon>
        <taxon>Hypotrichia</taxon>
        <taxon>Euplotida</taxon>
        <taxon>Euplotidae</taxon>
        <taxon>Moneuplotes</taxon>
    </lineage>
</organism>
<keyword evidence="4 6" id="KW-0493">Microtubule</keyword>
<keyword evidence="3 6" id="KW-0963">Cytoplasm</keyword>
<evidence type="ECO:0000256" key="3">
    <source>
        <dbReference type="ARBA" id="ARBA00022490"/>
    </source>
</evidence>
<dbReference type="GO" id="GO:0005874">
    <property type="term" value="C:microtubule"/>
    <property type="evidence" value="ECO:0007669"/>
    <property type="project" value="UniProtKB-KW"/>
</dbReference>
<proteinExistence type="inferred from homology"/>
<feature type="domain" description="Gamma tubulin complex component C-terminal" evidence="7">
    <location>
        <begin position="775"/>
        <end position="999"/>
    </location>
</feature>
<dbReference type="InterPro" id="IPR042241">
    <property type="entry name" value="GCP_C_sf"/>
</dbReference>
<evidence type="ECO:0000256" key="2">
    <source>
        <dbReference type="ARBA" id="ARBA00010337"/>
    </source>
</evidence>
<dbReference type="Proteomes" id="UP001295684">
    <property type="component" value="Unassembled WGS sequence"/>
</dbReference>
<dbReference type="InterPro" id="IPR041470">
    <property type="entry name" value="GCP_N"/>
</dbReference>
<keyword evidence="5 6" id="KW-0206">Cytoskeleton</keyword>
<comment type="subcellular location">
    <subcellularLocation>
        <location evidence="1 6">Cytoplasm</location>
        <location evidence="1 6">Cytoskeleton</location>
        <location evidence="1 6">Microtubule organizing center</location>
    </subcellularLocation>
</comment>
<dbReference type="EMBL" id="CAMPGE010022747">
    <property type="protein sequence ID" value="CAI2380764.1"/>
    <property type="molecule type" value="Genomic_DNA"/>
</dbReference>
<sequence>MLHEILLALIGHTGNIIVEEEGQFKVSNSIEFLTEAEVEQVNKVVILGIYYKQITDFVKRNSGLNSQIPFLLCMEDLKDDNDDEEIEVTSVYVKSFCAGVQEVLNLYKEHILAIEHEYFVNDSLNITHLSQKLSLFYQLLPSLTGCIYEIESQELKGGQLLDLVYQNCNVGNPIIKSMFTKILFFCNKVLYHQINAWIVHGQLLDISDEFFIHMIDKGEEAPEGQSKIDASRTMKDGSNASVMSVGSNATFYRIKAVLGKNLQEDEKEWNNLFTLRLSMLPHSYFPSKLADKILFIGKAVRMLQSNKTGEEDRIQVEDLKAFSAAISKLQSIKEFNLPLFSKVIQVIGDCVAKKLWNLVVVKGDLLTHLQNMKDFFLLGNGEFFHFFVEESRSLMSLPPTAKADYEINLGPYMKTKNILGKEDDEIFKKFKFRMRSFSFNFKDFRTRDHLSCPGAVFQNRGTKYLKIAATRKSRRSGAIWHSFKQKIDTGFKTNFNFKIKNHIVLNSYGGDNVNNMSMMSSSPFGFAETPRKTGPGGDRDHIMQSTNRISGGLHDDYPNLRMSMHGNLGGADGAGAQQTDRVSIGGEINEINPLSVSLVVILQAQKDVIASKYSAPISTKDLQEYIAIKFNSTFYPTGDNGGVSVYSSKFRGQLSITNSVSVWATSKDPFGNFDNPLTNNSPNRDNTRLVDQVDLPYDVDIIDGEQHSVKIEFEKDVLKVYIDQYSQDPVLSTPIRIEDSIELDNGSCYIGIAQETFLTNNITEIFNWSLMSSTQSFSKDSWSGLSLEYKAQWPIHLFLSPTILENYNRLFRFLFPLRRVQIDLQNDWNNLKRIYDVFDEEQMRFVMAMRARLNNFINNIMSYLQLDVIETQWFKLSTGIEKCQDFEEARKLHENYLSTLSSKFFLSMEKIIKIMQDISHLVMRFSMQCKLIVEAATMKQTQELVMEDEEIKEEDSFIPKTIFREINDIKADFSVLSKLIFKILNRRKGVDNSTFLSQLF</sequence>
<dbReference type="Pfam" id="PF17681">
    <property type="entry name" value="GCP_N_terminal"/>
    <property type="match status" value="1"/>
</dbReference>
<comment type="similarity">
    <text evidence="2 6">Belongs to the TUBGCP family.</text>
</comment>
<dbReference type="GO" id="GO:0051321">
    <property type="term" value="P:meiotic cell cycle"/>
    <property type="evidence" value="ECO:0007669"/>
    <property type="project" value="TreeGrafter"/>
</dbReference>
<evidence type="ECO:0000256" key="1">
    <source>
        <dbReference type="ARBA" id="ARBA00004267"/>
    </source>
</evidence>
<reference evidence="9" key="1">
    <citation type="submission" date="2023-07" db="EMBL/GenBank/DDBJ databases">
        <authorList>
            <consortium name="AG Swart"/>
            <person name="Singh M."/>
            <person name="Singh A."/>
            <person name="Seah K."/>
            <person name="Emmerich C."/>
        </authorList>
    </citation>
    <scope>NUCLEOTIDE SEQUENCE</scope>
    <source>
        <strain evidence="9">DP1</strain>
    </source>
</reference>
<dbReference type="GO" id="GO:0051225">
    <property type="term" value="P:spindle assembly"/>
    <property type="evidence" value="ECO:0007669"/>
    <property type="project" value="TreeGrafter"/>
</dbReference>
<evidence type="ECO:0000313" key="10">
    <source>
        <dbReference type="Proteomes" id="UP001295684"/>
    </source>
</evidence>
<evidence type="ECO:0000259" key="8">
    <source>
        <dbReference type="Pfam" id="PF17681"/>
    </source>
</evidence>
<evidence type="ECO:0000259" key="7">
    <source>
        <dbReference type="Pfam" id="PF04130"/>
    </source>
</evidence>
<accession>A0AAD2D4H1</accession>
<dbReference type="InterPro" id="IPR007259">
    <property type="entry name" value="GCP"/>
</dbReference>
<protein>
    <recommendedName>
        <fullName evidence="6">Spindle pole body component</fullName>
    </recommendedName>
</protein>
<comment type="caution">
    <text evidence="9">The sequence shown here is derived from an EMBL/GenBank/DDBJ whole genome shotgun (WGS) entry which is preliminary data.</text>
</comment>
<dbReference type="GO" id="GO:0051011">
    <property type="term" value="F:microtubule minus-end binding"/>
    <property type="evidence" value="ECO:0007669"/>
    <property type="project" value="TreeGrafter"/>
</dbReference>
<dbReference type="GO" id="GO:0000930">
    <property type="term" value="C:gamma-tubulin complex"/>
    <property type="evidence" value="ECO:0007669"/>
    <property type="project" value="TreeGrafter"/>
</dbReference>
<evidence type="ECO:0000256" key="5">
    <source>
        <dbReference type="ARBA" id="ARBA00023212"/>
    </source>
</evidence>
<name>A0AAD2D4H1_EUPCR</name>
<dbReference type="Pfam" id="PF04130">
    <property type="entry name" value="GCP_C_terminal"/>
    <property type="match status" value="1"/>
</dbReference>
<dbReference type="GO" id="GO:0000922">
    <property type="term" value="C:spindle pole"/>
    <property type="evidence" value="ECO:0007669"/>
    <property type="project" value="InterPro"/>
</dbReference>
<evidence type="ECO:0000313" key="9">
    <source>
        <dbReference type="EMBL" id="CAI2380764.1"/>
    </source>
</evidence>
<feature type="domain" description="Gamma tubulin complex component protein N-terminal" evidence="8">
    <location>
        <begin position="2"/>
        <end position="360"/>
    </location>
</feature>
<dbReference type="GO" id="GO:0031122">
    <property type="term" value="P:cytoplasmic microtubule organization"/>
    <property type="evidence" value="ECO:0007669"/>
    <property type="project" value="TreeGrafter"/>
</dbReference>
<gene>
    <name evidence="9" type="ORF">ECRASSUSDP1_LOCUS22204</name>
</gene>
<dbReference type="GO" id="GO:0007020">
    <property type="term" value="P:microtubule nucleation"/>
    <property type="evidence" value="ECO:0007669"/>
    <property type="project" value="InterPro"/>
</dbReference>
<dbReference type="AlphaFoldDB" id="A0AAD2D4H1"/>
<dbReference type="InterPro" id="IPR040457">
    <property type="entry name" value="GCP_C"/>
</dbReference>
<dbReference type="GO" id="GO:0000278">
    <property type="term" value="P:mitotic cell cycle"/>
    <property type="evidence" value="ECO:0007669"/>
    <property type="project" value="TreeGrafter"/>
</dbReference>
<dbReference type="PANTHER" id="PTHR19302">
    <property type="entry name" value="GAMMA TUBULIN COMPLEX PROTEIN"/>
    <property type="match status" value="1"/>
</dbReference>
<dbReference type="Gene3D" id="1.20.120.1900">
    <property type="entry name" value="Gamma-tubulin complex, C-terminal domain"/>
    <property type="match status" value="2"/>
</dbReference>
<evidence type="ECO:0000256" key="6">
    <source>
        <dbReference type="RuleBase" id="RU363050"/>
    </source>
</evidence>
<keyword evidence="10" id="KW-1185">Reference proteome</keyword>
<evidence type="ECO:0000256" key="4">
    <source>
        <dbReference type="ARBA" id="ARBA00022701"/>
    </source>
</evidence>
<dbReference type="PANTHER" id="PTHR19302:SF27">
    <property type="entry name" value="GAMMA-TUBULIN COMPLEX COMPONENT 4"/>
    <property type="match status" value="1"/>
</dbReference>